<evidence type="ECO:0000313" key="6">
    <source>
        <dbReference type="EMBL" id="ERN16928.1"/>
    </source>
</evidence>
<proteinExistence type="predicted"/>
<dbReference type="Pfam" id="PF24681">
    <property type="entry name" value="Kelch_KLHDC2_KLHL20_DRC7"/>
    <property type="match status" value="1"/>
</dbReference>
<dbReference type="HOGENOM" id="CLU_027997_0_0_1"/>
<dbReference type="AlphaFoldDB" id="U5D954"/>
<dbReference type="Gramene" id="ERN16928">
    <property type="protein sequence ID" value="ERN16928"/>
    <property type="gene ID" value="AMTR_s00057p00182130"/>
</dbReference>
<evidence type="ECO:0000313" key="7">
    <source>
        <dbReference type="Proteomes" id="UP000017836"/>
    </source>
</evidence>
<evidence type="ECO:0000259" key="5">
    <source>
        <dbReference type="Pfam" id="PF24922"/>
    </source>
</evidence>
<keyword evidence="7" id="KW-1185">Reference proteome</keyword>
<accession>U5D954</accession>
<keyword evidence="3" id="KW-0175">Coiled coil</keyword>
<dbReference type="SUPFAM" id="SSF117281">
    <property type="entry name" value="Kelch motif"/>
    <property type="match status" value="1"/>
</dbReference>
<organism evidence="6 7">
    <name type="scientific">Amborella trichopoda</name>
    <dbReference type="NCBI Taxonomy" id="13333"/>
    <lineage>
        <taxon>Eukaryota</taxon>
        <taxon>Viridiplantae</taxon>
        <taxon>Streptophyta</taxon>
        <taxon>Embryophyta</taxon>
        <taxon>Tracheophyta</taxon>
        <taxon>Spermatophyta</taxon>
        <taxon>Magnoliopsida</taxon>
        <taxon>Amborellales</taxon>
        <taxon>Amborellaceae</taxon>
        <taxon>Amborella</taxon>
    </lineage>
</organism>
<dbReference type="InterPro" id="IPR056819">
    <property type="entry name" value="ACBP4-6_C"/>
</dbReference>
<name>U5D954_AMBTC</name>
<sequence length="692" mass="75631">MMQGEGVVSTGNHLIEARSDAPNSQSSSIGHDVSDSGSGNTENWIPLSTLGQKPEPRANHAATVIGCKMLVIGGECGGKLLDDVQVLDFSKLTWAAAKTASKVYLSQTDVMSRVPPCKGHSLVSWGKTVFLIGGKMDPSCDRVSVWAFDVDAEYWSHIDAKGDIPVARSAHTVTRAGSVLIMFGGEDAKGRKLNDLNMFDLKSQMWLPLQYTGTKPSPRSNHVAALYEDKLLLVFGGTSKSRVLNDLYLLDFETMIWSRIKTRGLNPSPRSGCCGILCGAKWYITGGESRKKRHNETLVYDVLKHEWSLAVVSTSSSITTNKGFSMVLVRQREDVFLVAFGGSKKEPSNQVESLLIAHNEQSTCQYSAPEKDPPQIAECSTIFSELTNPHNASAPSLAAATAAKPNFLSILEHHFSGRRSQSESNSTNIDTVSGNVSLRKQHHEEDHNSVLQIQRNHTDTVYGEPDDLITRTATLSQKNKSLDQGVQVDIARAASNSEAEMLGILEPENPRNLKITGNLQSDNGDSSNILDIDGKVIAPANSHQEYEIKVAALQKKNGVLEGQLSAALAGREAIAKNLSAVLKSRQDIEKKLSESLKEMEVLSEKLAAAELAQEEANSLSNIVHSDNVRLEHDVAFLKAVLDDTQKELQSTRGVLAGERARAFQLQVEVFHLKQRLQSVENRAPTPRKPYHI</sequence>
<evidence type="ECO:0000256" key="3">
    <source>
        <dbReference type="SAM" id="Coils"/>
    </source>
</evidence>
<keyword evidence="2" id="KW-0677">Repeat</keyword>
<dbReference type="InterPro" id="IPR006652">
    <property type="entry name" value="Kelch_1"/>
</dbReference>
<dbReference type="STRING" id="13333.U5D954"/>
<dbReference type="eggNOG" id="KOG0379">
    <property type="taxonomic scope" value="Eukaryota"/>
</dbReference>
<feature type="compositionally biased region" description="Polar residues" evidence="4">
    <location>
        <begin position="21"/>
        <end position="43"/>
    </location>
</feature>
<dbReference type="PANTHER" id="PTHR46093">
    <property type="entry name" value="ACYL-COA-BINDING DOMAIN-CONTAINING PROTEIN 5"/>
    <property type="match status" value="1"/>
</dbReference>
<dbReference type="PANTHER" id="PTHR46093:SF4">
    <property type="entry name" value="GALACTOSE OXIDASE_KELCH REPEAT SUPERFAMILY PROTEIN"/>
    <property type="match status" value="1"/>
</dbReference>
<dbReference type="EMBL" id="KI392405">
    <property type="protein sequence ID" value="ERN16928.1"/>
    <property type="molecule type" value="Genomic_DNA"/>
</dbReference>
<feature type="region of interest" description="Disordered" evidence="4">
    <location>
        <begin position="18"/>
        <end position="43"/>
    </location>
</feature>
<keyword evidence="1" id="KW-0880">Kelch repeat</keyword>
<reference evidence="7" key="1">
    <citation type="journal article" date="2013" name="Science">
        <title>The Amborella genome and the evolution of flowering plants.</title>
        <authorList>
            <consortium name="Amborella Genome Project"/>
        </authorList>
    </citation>
    <scope>NUCLEOTIDE SEQUENCE [LARGE SCALE GENOMIC DNA]</scope>
</reference>
<evidence type="ECO:0000256" key="2">
    <source>
        <dbReference type="ARBA" id="ARBA00022737"/>
    </source>
</evidence>
<dbReference type="Pfam" id="PF24922">
    <property type="entry name" value="ACBP4_C"/>
    <property type="match status" value="1"/>
</dbReference>
<gene>
    <name evidence="6" type="ORF">AMTR_s00057p00182130</name>
</gene>
<feature type="coiled-coil region" evidence="3">
    <location>
        <begin position="543"/>
        <end position="647"/>
    </location>
</feature>
<protein>
    <recommendedName>
        <fullName evidence="5">Acyl-CoA-binding domain-containing protein</fullName>
    </recommendedName>
</protein>
<evidence type="ECO:0000256" key="1">
    <source>
        <dbReference type="ARBA" id="ARBA00022441"/>
    </source>
</evidence>
<dbReference type="OMA" id="PNGEDQV"/>
<dbReference type="Pfam" id="PF01344">
    <property type="entry name" value="Kelch_1"/>
    <property type="match status" value="1"/>
</dbReference>
<feature type="domain" description="Acyl-CoA-binding" evidence="5">
    <location>
        <begin position="607"/>
        <end position="680"/>
    </location>
</feature>
<evidence type="ECO:0000256" key="4">
    <source>
        <dbReference type="SAM" id="MobiDB-lite"/>
    </source>
</evidence>
<dbReference type="InterPro" id="IPR015915">
    <property type="entry name" value="Kelch-typ_b-propeller"/>
</dbReference>
<dbReference type="Proteomes" id="UP000017836">
    <property type="component" value="Unassembled WGS sequence"/>
</dbReference>
<dbReference type="Gene3D" id="2.120.10.80">
    <property type="entry name" value="Kelch-type beta propeller"/>
    <property type="match status" value="2"/>
</dbReference>